<dbReference type="GO" id="GO:0008270">
    <property type="term" value="F:zinc ion binding"/>
    <property type="evidence" value="ECO:0007669"/>
    <property type="project" value="UniProtKB-KW"/>
</dbReference>
<proteinExistence type="predicted"/>
<feature type="compositionally biased region" description="Basic residues" evidence="8">
    <location>
        <begin position="1542"/>
        <end position="1552"/>
    </location>
</feature>
<dbReference type="PANTHER" id="PTHR12983">
    <property type="entry name" value="RING FINGER 10 FAMILY MEMBER"/>
    <property type="match status" value="1"/>
</dbReference>
<feature type="compositionally biased region" description="Polar residues" evidence="8">
    <location>
        <begin position="682"/>
        <end position="695"/>
    </location>
</feature>
<dbReference type="Proteomes" id="UP000830671">
    <property type="component" value="Chromosome 5"/>
</dbReference>
<keyword evidence="5" id="KW-0862">Zinc</keyword>
<dbReference type="RefSeq" id="XP_049146457.1">
    <property type="nucleotide sequence ID" value="XM_049289312.1"/>
</dbReference>
<evidence type="ECO:0000256" key="5">
    <source>
        <dbReference type="ARBA" id="ARBA00022833"/>
    </source>
</evidence>
<dbReference type="KEGG" id="clup:CLUP02_10336"/>
<feature type="compositionally biased region" description="Basic and acidic residues" evidence="8">
    <location>
        <begin position="1169"/>
        <end position="1223"/>
    </location>
</feature>
<dbReference type="GeneID" id="73344322"/>
<dbReference type="Gene3D" id="2.60.40.10">
    <property type="entry name" value="Immunoglobulins"/>
    <property type="match status" value="2"/>
</dbReference>
<dbReference type="SUPFAM" id="SSF57850">
    <property type="entry name" value="RING/U-box"/>
    <property type="match status" value="1"/>
</dbReference>
<feature type="region of interest" description="Disordered" evidence="8">
    <location>
        <begin position="2023"/>
        <end position="2068"/>
    </location>
</feature>
<dbReference type="EMBL" id="CP019477">
    <property type="protein sequence ID" value="UQC84840.1"/>
    <property type="molecule type" value="Genomic_DNA"/>
</dbReference>
<feature type="region of interest" description="Disordered" evidence="8">
    <location>
        <begin position="1488"/>
        <end position="1566"/>
    </location>
</feature>
<feature type="region of interest" description="Disordered" evidence="8">
    <location>
        <begin position="917"/>
        <end position="945"/>
    </location>
</feature>
<accession>A0A9Q8SWQ3</accession>
<keyword evidence="11" id="KW-1185">Reference proteome</keyword>
<protein>
    <recommendedName>
        <fullName evidence="9">RING-type domain-containing protein</fullName>
    </recommendedName>
</protein>
<feature type="compositionally biased region" description="Polar residues" evidence="8">
    <location>
        <begin position="2042"/>
        <end position="2055"/>
    </location>
</feature>
<keyword evidence="2" id="KW-0963">Cytoplasm</keyword>
<feature type="region of interest" description="Disordered" evidence="8">
    <location>
        <begin position="16"/>
        <end position="39"/>
    </location>
</feature>
<feature type="compositionally biased region" description="Basic residues" evidence="8">
    <location>
        <begin position="670"/>
        <end position="680"/>
    </location>
</feature>
<dbReference type="InterPro" id="IPR018957">
    <property type="entry name" value="Znf_C3HC4_RING-type"/>
</dbReference>
<evidence type="ECO:0000256" key="7">
    <source>
        <dbReference type="SAM" id="Coils"/>
    </source>
</evidence>
<dbReference type="PROSITE" id="PS00518">
    <property type="entry name" value="ZF_RING_1"/>
    <property type="match status" value="1"/>
</dbReference>
<dbReference type="PANTHER" id="PTHR12983:SF9">
    <property type="entry name" value="E3 UBIQUITIN-PROTEIN LIGASE RNF10"/>
    <property type="match status" value="1"/>
</dbReference>
<evidence type="ECO:0000256" key="6">
    <source>
        <dbReference type="PROSITE-ProRule" id="PRU00175"/>
    </source>
</evidence>
<evidence type="ECO:0000256" key="8">
    <source>
        <dbReference type="SAM" id="MobiDB-lite"/>
    </source>
</evidence>
<evidence type="ECO:0000256" key="3">
    <source>
        <dbReference type="ARBA" id="ARBA00022723"/>
    </source>
</evidence>
<dbReference type="InterPro" id="IPR014756">
    <property type="entry name" value="Ig_E-set"/>
</dbReference>
<feature type="compositionally biased region" description="Low complexity" evidence="8">
    <location>
        <begin position="725"/>
        <end position="737"/>
    </location>
</feature>
<feature type="region of interest" description="Disordered" evidence="8">
    <location>
        <begin position="413"/>
        <end position="457"/>
    </location>
</feature>
<reference evidence="10" key="1">
    <citation type="journal article" date="2021" name="Mol. Plant Microbe Interact.">
        <title>Complete Genome Sequence of the Plant-Pathogenic Fungus Colletotrichum lupini.</title>
        <authorList>
            <person name="Baroncelli R."/>
            <person name="Pensec F."/>
            <person name="Da Lio D."/>
            <person name="Boufleur T."/>
            <person name="Vicente I."/>
            <person name="Sarrocco S."/>
            <person name="Picot A."/>
            <person name="Baraldi E."/>
            <person name="Sukno S."/>
            <person name="Thon M."/>
            <person name="Le Floch G."/>
        </authorList>
    </citation>
    <scope>NUCLEOTIDE SEQUENCE</scope>
    <source>
        <strain evidence="10">IMI 504893</strain>
    </source>
</reference>
<dbReference type="PROSITE" id="PS50089">
    <property type="entry name" value="ZF_RING_2"/>
    <property type="match status" value="1"/>
</dbReference>
<feature type="region of interest" description="Disordered" evidence="8">
    <location>
        <begin position="1169"/>
        <end position="1285"/>
    </location>
</feature>
<feature type="coiled-coil region" evidence="7">
    <location>
        <begin position="1966"/>
        <end position="1996"/>
    </location>
</feature>
<keyword evidence="7" id="KW-0175">Coiled coil</keyword>
<dbReference type="GO" id="GO:0045944">
    <property type="term" value="P:positive regulation of transcription by RNA polymerase II"/>
    <property type="evidence" value="ECO:0007669"/>
    <property type="project" value="TreeGrafter"/>
</dbReference>
<keyword evidence="4 6" id="KW-0863">Zinc-finger</keyword>
<dbReference type="GO" id="GO:0000976">
    <property type="term" value="F:transcription cis-regulatory region binding"/>
    <property type="evidence" value="ECO:0007669"/>
    <property type="project" value="TreeGrafter"/>
</dbReference>
<dbReference type="CDD" id="cd02859">
    <property type="entry name" value="E_set_AMPKbeta_like_N"/>
    <property type="match status" value="2"/>
</dbReference>
<feature type="domain" description="RING-type" evidence="9">
    <location>
        <begin position="1676"/>
        <end position="1726"/>
    </location>
</feature>
<gene>
    <name evidence="10" type="ORF">CLUP02_10336</name>
</gene>
<comment type="subcellular location">
    <subcellularLocation>
        <location evidence="1">Cytoplasm</location>
    </subcellularLocation>
</comment>
<feature type="compositionally biased region" description="Low complexity" evidence="8">
    <location>
        <begin position="1491"/>
        <end position="1506"/>
    </location>
</feature>
<dbReference type="InterPro" id="IPR013783">
    <property type="entry name" value="Ig-like_fold"/>
</dbReference>
<evidence type="ECO:0000259" key="9">
    <source>
        <dbReference type="PROSITE" id="PS50089"/>
    </source>
</evidence>
<evidence type="ECO:0000256" key="4">
    <source>
        <dbReference type="ARBA" id="ARBA00022771"/>
    </source>
</evidence>
<name>A0A9Q8SWQ3_9PEZI</name>
<feature type="compositionally biased region" description="Polar residues" evidence="8">
    <location>
        <begin position="1231"/>
        <end position="1246"/>
    </location>
</feature>
<feature type="compositionally biased region" description="Polar residues" evidence="8">
    <location>
        <begin position="1262"/>
        <end position="1279"/>
    </location>
</feature>
<evidence type="ECO:0000313" key="11">
    <source>
        <dbReference type="Proteomes" id="UP000830671"/>
    </source>
</evidence>
<feature type="compositionally biased region" description="Polar residues" evidence="8">
    <location>
        <begin position="935"/>
        <end position="944"/>
    </location>
</feature>
<dbReference type="Pfam" id="PF00097">
    <property type="entry name" value="zf-C3HC4"/>
    <property type="match status" value="1"/>
</dbReference>
<dbReference type="SMART" id="SM00184">
    <property type="entry name" value="RING"/>
    <property type="match status" value="1"/>
</dbReference>
<dbReference type="InterPro" id="IPR039739">
    <property type="entry name" value="MAG2/RNF10"/>
</dbReference>
<dbReference type="SUPFAM" id="SSF81296">
    <property type="entry name" value="E set domains"/>
    <property type="match status" value="1"/>
</dbReference>
<feature type="compositionally biased region" description="Low complexity" evidence="8">
    <location>
        <begin position="2104"/>
        <end position="2117"/>
    </location>
</feature>
<feature type="region of interest" description="Disordered" evidence="8">
    <location>
        <begin position="2096"/>
        <end position="2147"/>
    </location>
</feature>
<dbReference type="InterPro" id="IPR017907">
    <property type="entry name" value="Znf_RING_CS"/>
</dbReference>
<evidence type="ECO:0000256" key="2">
    <source>
        <dbReference type="ARBA" id="ARBA00022490"/>
    </source>
</evidence>
<sequence length="2147" mass="231872">MTLSGENIIQRHELLKNPGNECPPTLTHSPTDRQAKKGPILRTPAYIIGIVGPKHTHTAPRTSDGGARAQACAQTEFKVADRLDHLRPFVHCVQTAVHGPQIPRTSHTPGSLCTPSPACLEHIAAQPSATLDAGVAEPGTVPSPSVQVKSNWAGTICASNHLQTNTPHTSEVTTDDFCAAHLPTPPTPAIISLPLARNNFWGFPPLNSRPSSFSSSFFSNKPLLPTFFLLFESRILTCPFFHIVPADDEALAPNRVILIAPLSKRSSPHIHHNGHLQVYLTLSLKTLTWKSLLECDGIPMPLLALLLYRPALGNGGPVRGDLTTIGTVRIVSSEKASLPVGSKTLLTFASHYRAHPAEEVYVTGTFDNWTKSEKLEKVGSSFEKTVTLADASEKIYYKVRTGQFRRFLFWRGSDDSSTSSTSSTGGGVDRGLDETVNKGSDRKQQRRIAQPATASVRPSRSLVPSIAIAVPPSWRGKKGRAGLPGHLLVEASPQLQGSSGSSFPDRAFITISQFGVSRPLALTQFASRSAEPHKFCWGLFRSSLDSSHYCPYGHIALSAYFALTPLLSRWGFLLCLLFPGVLPAQSGLQNISQTGAAHGCNGSCSSLLRQKHSSGVVGNWQDWLADPEQSGGLGAPLFHRSKKAMNKVFQGPPCEHGRVRSCVWPFRKLRRKKEERHRRAAGSSTSSHQGPWHLSSHNNVPKCLATSGLAFQTRCHQTRRTHLDTPQGTQGTQGQAPPRSPPPSRASPGQEPTAMPAAKEQAAAHSARNHRLPICLDSWTHYTTAFVVDNNWITDHTAPQEPDHEGNVNNFLTPDQIVKEDTTAAVMNTVTPESTTAALAKDVPLENKEELPQATPSDIPGGFPVTPANELDKFIGVNPIPAQDVTAEPVTVAPGEPLPASVKAGDINEHVKLDKEGYEDSSALPGLSKEETTVPEVTSNTIPESSLPIATADATINSAAPTSTTAALAAEVPLETKTAEVPEIVKESQEKAHAEPEASANPEAVQEKAVVEDELLEKVPTAPSTSEGTAGFGTQKTEAAGVVVATAATIGGLAAAAAINAKDTVVEAAAPHVEQATVAATDAAAQLPEPVKESLPVSVQEAIGGQTKEETREEVAPEVPTVVKESIAEAGKSPEAAATTEAVIEKKEVEAELLKEVKPIPAVGEETKVEAEKPKVEAAKEEVKETKEEVKEGEKTKTEAVKEEAKLAKEEVKAAVTKDDSTKEANGANGVHTTANGANGASLTSTKEPEVPTTPAKAPSSVPESTTPSNTKATESPSGTEKKKKNRLSAFIGKLKAKFCSFCWYFTRLICIGLSCYLLLLTDVMDEAVATEERLISTGVLHVKRNNSIDARKRPGVVTGTDGGDRPSHVMIPAVRTTQYVLPGAELSLKSLRHPLDIRLPDPHPSLMGTSAEAFKFLLPLSSSIYLFFSDSLGSVGLQWQPPIRPFVPFARAALHHDIGHRGLIESIKASASGQAVASRSLTISGYPNMSSTSSNLGKSLSASTSHSPSIQPGPVTASFESNRRPSQPSPSFPHATPRKGQGSRKQHKMQRRPGLGDARHANPDDDDAMAEIRAIGNANSRRGQTSITHLLNYSRPPTAYADHHSYARNYRRNPTWGPGSGHHAVDKARYVHANYRFVVSPEGNYASQAADADVHIDWNNVLQILASSESQGASCPICLSEPVAPRMAKCGHIFCLPCLIRFMNSTDEDSKHGKGARWKKCPLCEDSVYLHETRPVRFYAGQESPLPRVGDDVVLRLMARTAKSTLALPWENGSDALNVSDDVPWHFAANVLDYARIMKGTGDYMLEQFNEEIEALRKQGTEDQLLYHDDDEWTKKAIRAIDAAKEKVQDLGRNDSMLPNKKLGNQNKTVQPDFYFYSSQPHLYLSALDIRILKTKYGDFSAFPSTLLPRVEHISTGHVLDEVQRKRAKYLGHLPYGCRISFLECDWTDIVSADVLEKFADEIGRRRKRNRDKAVQEERERLQSERIEAAQFKSTAAMRRDYGPVEEDHVPALNLEEFQPLSSHANATPPDPRPGFEHLATISTSPSTQKTVWGTSVVPGSPELAPASMRQLDDGWLKDEDLWGPQELSFQMEALGVTEPGPSSSSAAFGAGSSSNNGGGGSGGAGKGKKKKQKITLMSTGGRRQG</sequence>
<dbReference type="Gene3D" id="3.30.40.10">
    <property type="entry name" value="Zinc/RING finger domain, C3HC4 (zinc finger)"/>
    <property type="match status" value="1"/>
</dbReference>
<keyword evidence="3" id="KW-0479">Metal-binding</keyword>
<feature type="region of interest" description="Disordered" evidence="8">
    <location>
        <begin position="670"/>
        <end position="695"/>
    </location>
</feature>
<dbReference type="InterPro" id="IPR013083">
    <property type="entry name" value="Znf_RING/FYVE/PHD"/>
</dbReference>
<feature type="region of interest" description="Disordered" evidence="8">
    <location>
        <begin position="719"/>
        <end position="766"/>
    </location>
</feature>
<dbReference type="CDD" id="cd16536">
    <property type="entry name" value="RING-HC_RNF10"/>
    <property type="match status" value="1"/>
</dbReference>
<organism evidence="10 11">
    <name type="scientific">Colletotrichum lupini</name>
    <dbReference type="NCBI Taxonomy" id="145971"/>
    <lineage>
        <taxon>Eukaryota</taxon>
        <taxon>Fungi</taxon>
        <taxon>Dikarya</taxon>
        <taxon>Ascomycota</taxon>
        <taxon>Pezizomycotina</taxon>
        <taxon>Sordariomycetes</taxon>
        <taxon>Hypocreomycetidae</taxon>
        <taxon>Glomerellales</taxon>
        <taxon>Glomerellaceae</taxon>
        <taxon>Colletotrichum</taxon>
        <taxon>Colletotrichum acutatum species complex</taxon>
    </lineage>
</organism>
<dbReference type="InterPro" id="IPR001841">
    <property type="entry name" value="Znf_RING"/>
</dbReference>
<evidence type="ECO:0000313" key="10">
    <source>
        <dbReference type="EMBL" id="UQC84840.1"/>
    </source>
</evidence>
<feature type="compositionally biased region" description="Basic and acidic residues" evidence="8">
    <location>
        <begin position="430"/>
        <end position="443"/>
    </location>
</feature>
<evidence type="ECO:0000256" key="1">
    <source>
        <dbReference type="ARBA" id="ARBA00004496"/>
    </source>
</evidence>
<dbReference type="GO" id="GO:0005737">
    <property type="term" value="C:cytoplasm"/>
    <property type="evidence" value="ECO:0007669"/>
    <property type="project" value="UniProtKB-SubCell"/>
</dbReference>
<feature type="compositionally biased region" description="Gly residues" evidence="8">
    <location>
        <begin position="2118"/>
        <end position="2127"/>
    </location>
</feature>